<proteinExistence type="predicted"/>
<keyword evidence="2" id="KW-1185">Reference proteome</keyword>
<sequence>MSPHWGCAAKRRSDIPTCPAKWFVISPLGGAPRRAPLERPRRVRGGGGGMVMSHLGCAPSEGDSPLVMSPGGFGCGGGFGDVPAGVRCASRPEGDMVISPLGVRPRWGAA</sequence>
<evidence type="ECO:0000313" key="2">
    <source>
        <dbReference type="Proteomes" id="UP001279734"/>
    </source>
</evidence>
<organism evidence="1 2">
    <name type="scientific">Nepenthes gracilis</name>
    <name type="common">Slender pitcher plant</name>
    <dbReference type="NCBI Taxonomy" id="150966"/>
    <lineage>
        <taxon>Eukaryota</taxon>
        <taxon>Viridiplantae</taxon>
        <taxon>Streptophyta</taxon>
        <taxon>Embryophyta</taxon>
        <taxon>Tracheophyta</taxon>
        <taxon>Spermatophyta</taxon>
        <taxon>Magnoliopsida</taxon>
        <taxon>eudicotyledons</taxon>
        <taxon>Gunneridae</taxon>
        <taxon>Pentapetalae</taxon>
        <taxon>Caryophyllales</taxon>
        <taxon>Nepenthaceae</taxon>
        <taxon>Nepenthes</taxon>
    </lineage>
</organism>
<reference evidence="1" key="1">
    <citation type="submission" date="2023-05" db="EMBL/GenBank/DDBJ databases">
        <title>Nepenthes gracilis genome sequencing.</title>
        <authorList>
            <person name="Fukushima K."/>
        </authorList>
    </citation>
    <scope>NUCLEOTIDE SEQUENCE</scope>
    <source>
        <strain evidence="1">SING2019-196</strain>
    </source>
</reference>
<evidence type="ECO:0000313" key="1">
    <source>
        <dbReference type="EMBL" id="GMH24662.1"/>
    </source>
</evidence>
<dbReference type="EMBL" id="BSYO01000028">
    <property type="protein sequence ID" value="GMH24662.1"/>
    <property type="molecule type" value="Genomic_DNA"/>
</dbReference>
<accession>A0AAD3T9U7</accession>
<comment type="caution">
    <text evidence="1">The sequence shown here is derived from an EMBL/GenBank/DDBJ whole genome shotgun (WGS) entry which is preliminary data.</text>
</comment>
<gene>
    <name evidence="1" type="ORF">Nepgr_026505</name>
</gene>
<dbReference type="AlphaFoldDB" id="A0AAD3T9U7"/>
<dbReference type="Proteomes" id="UP001279734">
    <property type="component" value="Unassembled WGS sequence"/>
</dbReference>
<name>A0AAD3T9U7_NEPGR</name>
<protein>
    <submittedName>
        <fullName evidence="1">Uncharacterized protein</fullName>
    </submittedName>
</protein>